<keyword evidence="5" id="KW-0124">Carnitine biosynthesis</keyword>
<feature type="domain" description="TauD/TfdA-like" evidence="9">
    <location>
        <begin position="192"/>
        <end position="434"/>
    </location>
</feature>
<evidence type="ECO:0000256" key="2">
    <source>
        <dbReference type="ARBA" id="ARBA00001961"/>
    </source>
</evidence>
<dbReference type="InterPro" id="IPR050411">
    <property type="entry name" value="AlphaKG_dependent_hydroxylases"/>
</dbReference>
<gene>
    <name evidence="11" type="ORF">LCOR_12336.1</name>
</gene>
<keyword evidence="12" id="KW-1185">Reference proteome</keyword>
<dbReference type="Gene3D" id="3.30.2020.30">
    <property type="match status" value="1"/>
</dbReference>
<dbReference type="FunFam" id="3.60.130.10:FF:000001">
    <property type="entry name" value="Trimethyllysine dioxygenase, mitochondrial"/>
    <property type="match status" value="1"/>
</dbReference>
<keyword evidence="4" id="KW-0479">Metal-binding</keyword>
<dbReference type="InterPro" id="IPR038492">
    <property type="entry name" value="GBBH-like_N_sf"/>
</dbReference>
<evidence type="ECO:0000313" key="11">
    <source>
        <dbReference type="EMBL" id="CDH61561.1"/>
    </source>
</evidence>
<dbReference type="GO" id="GO:0005739">
    <property type="term" value="C:mitochondrion"/>
    <property type="evidence" value="ECO:0007669"/>
    <property type="project" value="TreeGrafter"/>
</dbReference>
<dbReference type="EMBL" id="CBTN010000203">
    <property type="protein sequence ID" value="CDH61561.1"/>
    <property type="molecule type" value="Genomic_DNA"/>
</dbReference>
<evidence type="ECO:0000256" key="8">
    <source>
        <dbReference type="ARBA" id="ARBA00023004"/>
    </source>
</evidence>
<dbReference type="Pfam" id="PF06155">
    <property type="entry name" value="GBBH-like_N"/>
    <property type="match status" value="1"/>
</dbReference>
<comment type="cofactor">
    <cofactor evidence="1">
        <name>Fe(2+)</name>
        <dbReference type="ChEBI" id="CHEBI:29033"/>
    </cofactor>
</comment>
<comment type="caution">
    <text evidence="11">The sequence shown here is derived from an EMBL/GenBank/DDBJ whole genome shotgun (WGS) entry which is preliminary data.</text>
</comment>
<dbReference type="CDD" id="cd00250">
    <property type="entry name" value="CAS_like"/>
    <property type="match status" value="1"/>
</dbReference>
<organism evidence="11 12">
    <name type="scientific">Lichtheimia corymbifera JMRC:FSU:9682</name>
    <dbReference type="NCBI Taxonomy" id="1263082"/>
    <lineage>
        <taxon>Eukaryota</taxon>
        <taxon>Fungi</taxon>
        <taxon>Fungi incertae sedis</taxon>
        <taxon>Mucoromycota</taxon>
        <taxon>Mucoromycotina</taxon>
        <taxon>Mucoromycetes</taxon>
        <taxon>Mucorales</taxon>
        <taxon>Lichtheimiaceae</taxon>
        <taxon>Lichtheimia</taxon>
    </lineage>
</organism>
<dbReference type="InterPro" id="IPR042098">
    <property type="entry name" value="TauD-like_sf"/>
</dbReference>
<dbReference type="Pfam" id="PF02668">
    <property type="entry name" value="TauD"/>
    <property type="match status" value="1"/>
</dbReference>
<dbReference type="GO" id="GO:0016706">
    <property type="term" value="F:2-oxoglutarate-dependent dioxygenase activity"/>
    <property type="evidence" value="ECO:0007669"/>
    <property type="project" value="UniProtKB-ARBA"/>
</dbReference>
<evidence type="ECO:0000313" key="12">
    <source>
        <dbReference type="Proteomes" id="UP000027586"/>
    </source>
</evidence>
<protein>
    <submittedName>
        <fullName evidence="11">Clavaminate synthase-like protein</fullName>
    </submittedName>
</protein>
<proteinExistence type="inferred from homology"/>
<dbReference type="AlphaFoldDB" id="A0A068SJ64"/>
<keyword evidence="7" id="KW-0560">Oxidoreductase</keyword>
<name>A0A068SJ64_9FUNG</name>
<dbReference type="InterPro" id="IPR010376">
    <property type="entry name" value="GBBH-like_N"/>
</dbReference>
<evidence type="ECO:0000259" key="9">
    <source>
        <dbReference type="Pfam" id="PF02668"/>
    </source>
</evidence>
<keyword evidence="6" id="KW-0223">Dioxygenase</keyword>
<reference evidence="11" key="1">
    <citation type="submission" date="2013-08" db="EMBL/GenBank/DDBJ databases">
        <title>Gene expansion shapes genome architecture in the human pathogen Lichtheimia corymbifera: an evolutionary genomics analysis in the ancient terrestrial Mucorales (Mucoromycotina).</title>
        <authorList>
            <person name="Schwartze V.U."/>
            <person name="Winter S."/>
            <person name="Shelest E."/>
            <person name="Marcet-Houben M."/>
            <person name="Horn F."/>
            <person name="Wehner S."/>
            <person name="Hoffmann K."/>
            <person name="Riege K."/>
            <person name="Sammeth M."/>
            <person name="Nowrousian M."/>
            <person name="Valiante V."/>
            <person name="Linde J."/>
            <person name="Jacobsen I.D."/>
            <person name="Marz M."/>
            <person name="Brakhage A.A."/>
            <person name="Gabaldon T."/>
            <person name="Bocker S."/>
            <person name="Voigt K."/>
        </authorList>
    </citation>
    <scope>NUCLEOTIDE SEQUENCE [LARGE SCALE GENOMIC DNA]</scope>
    <source>
        <strain evidence="11">FSU 9682</strain>
    </source>
</reference>
<evidence type="ECO:0000256" key="3">
    <source>
        <dbReference type="ARBA" id="ARBA00008654"/>
    </source>
</evidence>
<evidence type="ECO:0000256" key="6">
    <source>
        <dbReference type="ARBA" id="ARBA00022964"/>
    </source>
</evidence>
<dbReference type="SUPFAM" id="SSF51197">
    <property type="entry name" value="Clavaminate synthase-like"/>
    <property type="match status" value="1"/>
</dbReference>
<accession>A0A068SJ64</accession>
<dbReference type="OrthoDB" id="406634at2759"/>
<dbReference type="InterPro" id="IPR003819">
    <property type="entry name" value="TauD/TfdA-like"/>
</dbReference>
<dbReference type="VEuPathDB" id="FungiDB:LCOR_12336.1"/>
<evidence type="ECO:0000256" key="1">
    <source>
        <dbReference type="ARBA" id="ARBA00001954"/>
    </source>
</evidence>
<comment type="cofactor">
    <cofactor evidence="2">
        <name>L-ascorbate</name>
        <dbReference type="ChEBI" id="CHEBI:38290"/>
    </cofactor>
</comment>
<dbReference type="Proteomes" id="UP000027586">
    <property type="component" value="Unassembled WGS sequence"/>
</dbReference>
<dbReference type="PANTHER" id="PTHR10696">
    <property type="entry name" value="GAMMA-BUTYROBETAINE HYDROXYLASE-RELATED"/>
    <property type="match status" value="1"/>
</dbReference>
<dbReference type="PANTHER" id="PTHR10696:SF25">
    <property type="entry name" value="OXIDOREDUCTASE AIM17-RELATED"/>
    <property type="match status" value="1"/>
</dbReference>
<dbReference type="FunFam" id="3.30.2020.30:FF:000002">
    <property type="entry name" value="Putative gamma-butyrobetaine dioxygenase"/>
    <property type="match status" value="1"/>
</dbReference>
<feature type="domain" description="Gamma-butyrobetaine hydroxylase-like N-terminal" evidence="10">
    <location>
        <begin position="68"/>
        <end position="139"/>
    </location>
</feature>
<evidence type="ECO:0000256" key="7">
    <source>
        <dbReference type="ARBA" id="ARBA00023002"/>
    </source>
</evidence>
<evidence type="ECO:0000259" key="10">
    <source>
        <dbReference type="Pfam" id="PF06155"/>
    </source>
</evidence>
<sequence>MSLRFLTRSLSAPHAGPVRIGNLSATRVLLPAMATHWHHQIRSITNTAAQPSNNIQEATTIVSTRIDADNLHVKWQPLATATTVNESNYSYVWLRDNCQCGQCVHPSNRQKLHSTADVPLDIQPVSVTLKDSVAEVVWNMPLRHQQQGEQHVSQYPIEWLQRYASRENSEFYRFNHIQHRTWEAQDYKLKWISYDDYMNTDQGLHQVVQRLYNSGLVFLDNVPLNDDSVTKVAERIGPVQETFYGRDFDVKSIANSRNIAYTSLYLGFHMDLMYLDCPPGIQLLHSLKNSVTGGSSIFVDSYHAAKILKEQHPEDYEILTKTPVTFHYVNDGHHMYYRRPTIVVGEDESSGPAWNMHVNYAPPFQGPMDHLSAKDAKRFYQAFQRFADVVEDPNLRYELTLQPGQLVLFANRRVLHGRTEFDPTSGDRHLKGTYLTLDSLKDKLRVLCEKYGFDSSV</sequence>
<dbReference type="STRING" id="1263082.A0A068SJ64"/>
<evidence type="ECO:0000256" key="4">
    <source>
        <dbReference type="ARBA" id="ARBA00022723"/>
    </source>
</evidence>
<dbReference type="GO" id="GO:0046872">
    <property type="term" value="F:metal ion binding"/>
    <property type="evidence" value="ECO:0007669"/>
    <property type="project" value="UniProtKB-KW"/>
</dbReference>
<keyword evidence="8" id="KW-0408">Iron</keyword>
<comment type="similarity">
    <text evidence="3">Belongs to the gamma-BBH/TMLD family.</text>
</comment>
<dbReference type="GO" id="GO:0045329">
    <property type="term" value="P:carnitine biosynthetic process"/>
    <property type="evidence" value="ECO:0007669"/>
    <property type="project" value="UniProtKB-KW"/>
</dbReference>
<evidence type="ECO:0000256" key="5">
    <source>
        <dbReference type="ARBA" id="ARBA00022873"/>
    </source>
</evidence>
<dbReference type="Gene3D" id="3.60.130.10">
    <property type="entry name" value="Clavaminate synthase-like"/>
    <property type="match status" value="1"/>
</dbReference>